<keyword evidence="1" id="KW-0547">Nucleotide-binding</keyword>
<dbReference type="RefSeq" id="XP_022457355.1">
    <property type="nucleotide sequence ID" value="XM_022603478.1"/>
</dbReference>
<dbReference type="GO" id="GO:0015910">
    <property type="term" value="P:long-chain fatty acid import into peroxisome"/>
    <property type="evidence" value="ECO:0007669"/>
    <property type="project" value="EnsemblFungi"/>
</dbReference>
<evidence type="ECO:0000313" key="5">
    <source>
        <dbReference type="Proteomes" id="UP000019384"/>
    </source>
</evidence>
<name>W6MHS7_9ASCO</name>
<dbReference type="GO" id="GO:0031956">
    <property type="term" value="F:medium-chain fatty acid-CoA ligase activity"/>
    <property type="evidence" value="ECO:0007669"/>
    <property type="project" value="EnsemblFungi"/>
</dbReference>
<gene>
    <name evidence="4" type="ORF">KUCA_T00001312001</name>
</gene>
<dbReference type="GO" id="GO:0005783">
    <property type="term" value="C:endoplasmic reticulum"/>
    <property type="evidence" value="ECO:0007669"/>
    <property type="project" value="TreeGrafter"/>
</dbReference>
<dbReference type="GO" id="GO:0006635">
    <property type="term" value="P:fatty acid beta-oxidation"/>
    <property type="evidence" value="ECO:0007669"/>
    <property type="project" value="EnsemblFungi"/>
</dbReference>
<dbReference type="GO" id="GO:0031957">
    <property type="term" value="F:very long-chain fatty acid-CoA ligase activity"/>
    <property type="evidence" value="ECO:0007669"/>
    <property type="project" value="EnsemblFungi"/>
</dbReference>
<sequence length="723" mass="80306">MPSLPLPPYRAVFERAEDITRDALPFPPERNQRGIAVPGSVEPGYSAIYRSAATPDFLYDRVSPELDTYYRILKRSFEIFKDEDCVSERPQTGENSWSDKFVPRSYGEVYHDSLNFGSGLKYLLQKNEFRSGTEIPDKDYIVSIFSRNRAKWLVADISCTLFSLPNTALYDTLGPDTSTYILGLTKSPVVVAASDKISKLLDLKEADPAKLKNLIMLVAMDNLEPEVYSDLSRRAYKLNVKLYEWDQVTEAGILFPHEEVPPAPDSIYSLSFTSGTTGPPKGAILLHSGVAAGVAFTSATIDTPKQKAKLLSILPLAHIYERMTMALQLFRGGCLGFPHQPGPEHIVPNLRLFKPNLFSGVPRLFNKFEGVLKAATVHNPNASPAKRALAKRIIEWKMKQQCSKDGERGESILYDKLLNNKLRAALGFDNLYGVVTGSAPISAETIKFLKAALGVSFHQGYGLTETFAGVCVSAGLETDPGSCGVIGIATECRLKDTPELGYTSSDEGGPRGELLLRGSQVFPGYYKNEEETKKALDEDGWYHTGDIARIDSKCRIYVIDRVKNLFKLSQGEYVAPERIENIYLSSCTDFVSQIYVHGDSFSNYLVGIVGVDILGLSAFLKRKHPDLWRQVEGKTPEEILDIISSSRQLKSAILAQMNRNVSSAGLNGYEKLHNLKIGIEPLKVEDEVLTPTLKLKRNNALTKFNTDLKNLYEEGSLIKNEKL</sequence>
<evidence type="ECO:0000256" key="1">
    <source>
        <dbReference type="ARBA" id="ARBA00022741"/>
    </source>
</evidence>
<evidence type="ECO:0000313" key="4">
    <source>
        <dbReference type="EMBL" id="CDK25343.1"/>
    </source>
</evidence>
<proteinExistence type="predicted"/>
<dbReference type="GO" id="GO:0005777">
    <property type="term" value="C:peroxisome"/>
    <property type="evidence" value="ECO:0007669"/>
    <property type="project" value="EnsemblFungi"/>
</dbReference>
<dbReference type="AlphaFoldDB" id="W6MHS7"/>
<dbReference type="GeneID" id="34518743"/>
<dbReference type="PANTHER" id="PTHR43272">
    <property type="entry name" value="LONG-CHAIN-FATTY-ACID--COA LIGASE"/>
    <property type="match status" value="1"/>
</dbReference>
<dbReference type="PANTHER" id="PTHR43272:SF33">
    <property type="entry name" value="AMP-BINDING DOMAIN-CONTAINING PROTEIN-RELATED"/>
    <property type="match status" value="1"/>
</dbReference>
<dbReference type="PROSITE" id="PS00455">
    <property type="entry name" value="AMP_BINDING"/>
    <property type="match status" value="1"/>
</dbReference>
<dbReference type="InterPro" id="IPR000873">
    <property type="entry name" value="AMP-dep_synth/lig_dom"/>
</dbReference>
<dbReference type="GO" id="GO:0015916">
    <property type="term" value="P:fatty-acyl-CoA transport"/>
    <property type="evidence" value="ECO:0007669"/>
    <property type="project" value="EnsemblFungi"/>
</dbReference>
<dbReference type="EMBL" id="HG793126">
    <property type="protein sequence ID" value="CDK25343.1"/>
    <property type="molecule type" value="Genomic_DNA"/>
</dbReference>
<dbReference type="GO" id="GO:0016020">
    <property type="term" value="C:membrane"/>
    <property type="evidence" value="ECO:0007669"/>
    <property type="project" value="TreeGrafter"/>
</dbReference>
<dbReference type="Proteomes" id="UP000019384">
    <property type="component" value="Unassembled WGS sequence"/>
</dbReference>
<evidence type="ECO:0000256" key="2">
    <source>
        <dbReference type="ARBA" id="ARBA00022840"/>
    </source>
</evidence>
<keyword evidence="2" id="KW-0067">ATP-binding</keyword>
<organism evidence="4 5">
    <name type="scientific">Kuraishia capsulata CBS 1993</name>
    <dbReference type="NCBI Taxonomy" id="1382522"/>
    <lineage>
        <taxon>Eukaryota</taxon>
        <taxon>Fungi</taxon>
        <taxon>Dikarya</taxon>
        <taxon>Ascomycota</taxon>
        <taxon>Saccharomycotina</taxon>
        <taxon>Pichiomycetes</taxon>
        <taxon>Pichiales</taxon>
        <taxon>Pichiaceae</taxon>
        <taxon>Kuraishia</taxon>
    </lineage>
</organism>
<reference evidence="4" key="2">
    <citation type="submission" date="2014-02" db="EMBL/GenBank/DDBJ databases">
        <title>Complete DNA sequence of /Kuraishia capsulata/ illustrates novel genomic features among budding yeasts (/Saccharomycotina/).</title>
        <authorList>
            <person name="Morales L."/>
            <person name="Noel B."/>
            <person name="Porcel B."/>
            <person name="Marcet-Houben M."/>
            <person name="Hullo M-F."/>
            <person name="Sacerdot C."/>
            <person name="Tekaia F."/>
            <person name="Leh-Louis V."/>
            <person name="Despons L."/>
            <person name="Khanna V."/>
            <person name="Aury J-M."/>
            <person name="Barbe V."/>
            <person name="Couloux A."/>
            <person name="Labadie K."/>
            <person name="Pelletier E."/>
            <person name="Souciet J-L."/>
            <person name="Boekhout T."/>
            <person name="Gabaldon T."/>
            <person name="Wincker P."/>
            <person name="Dujon B."/>
        </authorList>
    </citation>
    <scope>NUCLEOTIDE SEQUENCE</scope>
    <source>
        <strain evidence="4">CBS 1993</strain>
    </source>
</reference>
<protein>
    <recommendedName>
        <fullName evidence="3">AMP-dependent synthetase/ligase domain-containing protein</fullName>
    </recommendedName>
</protein>
<dbReference type="GO" id="GO:0004467">
    <property type="term" value="F:long-chain fatty acid-CoA ligase activity"/>
    <property type="evidence" value="ECO:0007669"/>
    <property type="project" value="EnsemblFungi"/>
</dbReference>
<evidence type="ECO:0000259" key="3">
    <source>
        <dbReference type="Pfam" id="PF00501"/>
    </source>
</evidence>
<dbReference type="InterPro" id="IPR020845">
    <property type="entry name" value="AMP-binding_CS"/>
</dbReference>
<dbReference type="SUPFAM" id="SSF56801">
    <property type="entry name" value="Acetyl-CoA synthetase-like"/>
    <property type="match status" value="1"/>
</dbReference>
<dbReference type="OrthoDB" id="1700726at2759"/>
<keyword evidence="5" id="KW-1185">Reference proteome</keyword>
<dbReference type="Pfam" id="PF00501">
    <property type="entry name" value="AMP-binding"/>
    <property type="match status" value="1"/>
</dbReference>
<dbReference type="GO" id="GO:0042760">
    <property type="term" value="P:very long-chain fatty acid catabolic process"/>
    <property type="evidence" value="ECO:0007669"/>
    <property type="project" value="EnsemblFungi"/>
</dbReference>
<reference evidence="4" key="1">
    <citation type="submission" date="2013-12" db="EMBL/GenBank/DDBJ databases">
        <authorList>
            <person name="Genoscope - CEA"/>
        </authorList>
    </citation>
    <scope>NUCLEOTIDE SEQUENCE</scope>
    <source>
        <strain evidence="4">CBS 1993</strain>
    </source>
</reference>
<dbReference type="STRING" id="1382522.W6MHS7"/>
<accession>W6MHS7</accession>
<dbReference type="Gene3D" id="3.40.50.12780">
    <property type="entry name" value="N-terminal domain of ligase-like"/>
    <property type="match status" value="1"/>
</dbReference>
<dbReference type="InterPro" id="IPR042099">
    <property type="entry name" value="ANL_N_sf"/>
</dbReference>
<dbReference type="HOGENOM" id="CLU_000022_45_4_1"/>
<feature type="domain" description="AMP-dependent synthetase/ligase" evidence="3">
    <location>
        <begin position="105"/>
        <end position="526"/>
    </location>
</feature>
<dbReference type="GO" id="GO:0005524">
    <property type="term" value="F:ATP binding"/>
    <property type="evidence" value="ECO:0007669"/>
    <property type="project" value="UniProtKB-KW"/>
</dbReference>